<keyword evidence="3 4" id="KW-0808">Transferase</keyword>
<evidence type="ECO:0000313" key="6">
    <source>
        <dbReference type="EMBL" id="EYU26904.1"/>
    </source>
</evidence>
<dbReference type="EMBL" id="KI631555">
    <property type="protein sequence ID" value="EYU26904.1"/>
    <property type="molecule type" value="Genomic_DNA"/>
</dbReference>
<dbReference type="AlphaFoldDB" id="A0A022QH48"/>
<protein>
    <recommendedName>
        <fullName evidence="5">Glycosyltransferase</fullName>
        <ecNumber evidence="5">2.4.1.-</ecNumber>
    </recommendedName>
</protein>
<sequence>METNPPPPPGPHPHPHIAILPTPGIGHLIPLVEFAKKLHHRHFISTTFIIPTDGPLSTAQTTFLSALPSAVDYLLLPPVNLDDLPPDVRAETRIAVTVTRSLPSIHDAVKSLHASKSLSALVVDLFGTDAFESAVELNIPPYIFFPSTAMTLSLFFHLPELDRTVLSEYRDVHEKLQIPGCAPIHGRDLIQPVQDRTSDAYQWVLRHAKRYRMAEGIVVNTFQELEPGPVRALLVKENGKPDVYAIGPLIKMGSSNPEINESDAISVKFLDRQPNGSVLYVSFGSGGDLSHDQIVEIAHGLEKSGQRFLWVLRCPNANPNASYFDIQSSGDPLAYLPQGFLERTQDRGLVVPLWAPQAQILTHKSICAFLTHCGWNSVLESVSSGVPMIAWPLYAEQGMNAVMLHEDVRVALRPRVGENGLIVRDEVARVVKGLMEGEAEEKEIRGRIRDLKDAAANSLSENGTSTKFLDELAEKWKRNNSCK</sequence>
<dbReference type="Gene3D" id="3.40.50.2000">
    <property type="entry name" value="Glycogen Phosphorylase B"/>
    <property type="match status" value="2"/>
</dbReference>
<evidence type="ECO:0000256" key="2">
    <source>
        <dbReference type="ARBA" id="ARBA00022676"/>
    </source>
</evidence>
<dbReference type="GO" id="GO:0016757">
    <property type="term" value="F:glycosyltransferase activity"/>
    <property type="evidence" value="ECO:0000318"/>
    <property type="project" value="GO_Central"/>
</dbReference>
<dbReference type="FunFam" id="3.40.50.2000:FF:000054">
    <property type="entry name" value="Glycosyltransferase"/>
    <property type="match status" value="1"/>
</dbReference>
<accession>A0A022QH48</accession>
<evidence type="ECO:0000256" key="3">
    <source>
        <dbReference type="ARBA" id="ARBA00022679"/>
    </source>
</evidence>
<dbReference type="GO" id="GO:0008194">
    <property type="term" value="F:UDP-glycosyltransferase activity"/>
    <property type="evidence" value="ECO:0007669"/>
    <property type="project" value="InterPro"/>
</dbReference>
<name>A0A022QH48_ERYGU</name>
<dbReference type="OMA" id="GTKFLWV"/>
<evidence type="ECO:0000256" key="1">
    <source>
        <dbReference type="ARBA" id="ARBA00009995"/>
    </source>
</evidence>
<dbReference type="eggNOG" id="KOG1192">
    <property type="taxonomic scope" value="Eukaryota"/>
</dbReference>
<dbReference type="SUPFAM" id="SSF53756">
    <property type="entry name" value="UDP-Glycosyltransferase/glycogen phosphorylase"/>
    <property type="match status" value="1"/>
</dbReference>
<evidence type="ECO:0000256" key="4">
    <source>
        <dbReference type="RuleBase" id="RU003718"/>
    </source>
</evidence>
<comment type="similarity">
    <text evidence="1 4">Belongs to the UDP-glycosyltransferase family.</text>
</comment>
<dbReference type="PhylomeDB" id="A0A022QH48"/>
<dbReference type="FunFam" id="3.40.50.2000:FF:000051">
    <property type="entry name" value="Glycosyltransferase"/>
    <property type="match status" value="1"/>
</dbReference>
<evidence type="ECO:0000256" key="5">
    <source>
        <dbReference type="RuleBase" id="RU362057"/>
    </source>
</evidence>
<gene>
    <name evidence="6" type="ORF">MIMGU_mgv1a019456mg</name>
</gene>
<dbReference type="InterPro" id="IPR002213">
    <property type="entry name" value="UDP_glucos_trans"/>
</dbReference>
<dbReference type="PANTHER" id="PTHR48046">
    <property type="entry name" value="UDP-GLYCOSYLTRANSFERASE 72E1"/>
    <property type="match status" value="1"/>
</dbReference>
<keyword evidence="7" id="KW-1185">Reference proteome</keyword>
<keyword evidence="2 4" id="KW-0328">Glycosyltransferase</keyword>
<dbReference type="InterPro" id="IPR035595">
    <property type="entry name" value="UDP_glycos_trans_CS"/>
</dbReference>
<dbReference type="EC" id="2.4.1.-" evidence="5"/>
<dbReference type="KEGG" id="egt:105969679"/>
<dbReference type="Pfam" id="PF00201">
    <property type="entry name" value="UDPGT"/>
    <property type="match status" value="1"/>
</dbReference>
<dbReference type="CDD" id="cd03784">
    <property type="entry name" value="GT1_Gtf-like"/>
    <property type="match status" value="1"/>
</dbReference>
<proteinExistence type="inferred from homology"/>
<dbReference type="PROSITE" id="PS00375">
    <property type="entry name" value="UDPGT"/>
    <property type="match status" value="1"/>
</dbReference>
<dbReference type="PANTHER" id="PTHR48046:SF6">
    <property type="entry name" value="GLYCOSYLTRANSFERASE"/>
    <property type="match status" value="1"/>
</dbReference>
<dbReference type="OrthoDB" id="5835829at2759"/>
<organism evidence="6 7">
    <name type="scientific">Erythranthe guttata</name>
    <name type="common">Yellow monkey flower</name>
    <name type="synonym">Mimulus guttatus</name>
    <dbReference type="NCBI Taxonomy" id="4155"/>
    <lineage>
        <taxon>Eukaryota</taxon>
        <taxon>Viridiplantae</taxon>
        <taxon>Streptophyta</taxon>
        <taxon>Embryophyta</taxon>
        <taxon>Tracheophyta</taxon>
        <taxon>Spermatophyta</taxon>
        <taxon>Magnoliopsida</taxon>
        <taxon>eudicotyledons</taxon>
        <taxon>Gunneridae</taxon>
        <taxon>Pentapetalae</taxon>
        <taxon>asterids</taxon>
        <taxon>lamiids</taxon>
        <taxon>Lamiales</taxon>
        <taxon>Phrymaceae</taxon>
        <taxon>Erythranthe</taxon>
    </lineage>
</organism>
<evidence type="ECO:0000313" key="7">
    <source>
        <dbReference type="Proteomes" id="UP000030748"/>
    </source>
</evidence>
<reference evidence="6 7" key="1">
    <citation type="journal article" date="2013" name="Proc. Natl. Acad. Sci. U.S.A.">
        <title>Fine-scale variation in meiotic recombination in Mimulus inferred from population shotgun sequencing.</title>
        <authorList>
            <person name="Hellsten U."/>
            <person name="Wright K.M."/>
            <person name="Jenkins J."/>
            <person name="Shu S."/>
            <person name="Yuan Y."/>
            <person name="Wessler S.R."/>
            <person name="Schmutz J."/>
            <person name="Willis J.H."/>
            <person name="Rokhsar D.S."/>
        </authorList>
    </citation>
    <scope>NUCLEOTIDE SEQUENCE [LARGE SCALE GENOMIC DNA]</scope>
    <source>
        <strain evidence="7">cv. DUN x IM62</strain>
    </source>
</reference>
<dbReference type="Proteomes" id="UP000030748">
    <property type="component" value="Unassembled WGS sequence"/>
</dbReference>